<gene>
    <name evidence="3" type="ORF">BXZ70DRAFT_613151</name>
</gene>
<dbReference type="SUPFAM" id="SSF51735">
    <property type="entry name" value="NAD(P)-binding Rossmann-fold domains"/>
    <property type="match status" value="1"/>
</dbReference>
<dbReference type="GO" id="GO:0016614">
    <property type="term" value="F:oxidoreductase activity, acting on CH-OH group of donors"/>
    <property type="evidence" value="ECO:0007669"/>
    <property type="project" value="UniProtKB-ARBA"/>
</dbReference>
<dbReference type="Pfam" id="PF13561">
    <property type="entry name" value="adh_short_C2"/>
    <property type="match status" value="1"/>
</dbReference>
<sequence length="268" mass="28376">MSNPRPLAGKVAIITGSTRGVGAAIATRLASYGADVVINYHKVDMAATRMAYGINSAEDKGGRAIVVKADVSTVEGGKKLLGECVKQLGPPNIVVLNASFMGHKPLSEIDEEYFDAFFDTNVKGALFLAKAAAEGMTEGDRIIFISTALTRVSTVLPMALLFAATKGAVEQIVRVLAKDLGQRGITVNAVASGPVDTPLFRAGKSAHMIRWIESLHPQQRLPQADEISPAVAFLASKEAGWINGQTLGVNGVSHKIHCQVEENTHLCS</sequence>
<keyword evidence="2" id="KW-0560">Oxidoreductase</keyword>
<comment type="similarity">
    <text evidence="1">Belongs to the short-chain dehydrogenases/reductases (SDR) family.</text>
</comment>
<evidence type="ECO:0000256" key="1">
    <source>
        <dbReference type="ARBA" id="ARBA00006484"/>
    </source>
</evidence>
<dbReference type="OrthoDB" id="5327538at2759"/>
<organism evidence="3 4">
    <name type="scientific">Cristinia sonorae</name>
    <dbReference type="NCBI Taxonomy" id="1940300"/>
    <lineage>
        <taxon>Eukaryota</taxon>
        <taxon>Fungi</taxon>
        <taxon>Dikarya</taxon>
        <taxon>Basidiomycota</taxon>
        <taxon>Agaricomycotina</taxon>
        <taxon>Agaricomycetes</taxon>
        <taxon>Agaricomycetidae</taxon>
        <taxon>Agaricales</taxon>
        <taxon>Pleurotineae</taxon>
        <taxon>Stephanosporaceae</taxon>
        <taxon>Cristinia</taxon>
    </lineage>
</organism>
<protein>
    <submittedName>
        <fullName evidence="3">NAD-P-binding protein</fullName>
    </submittedName>
</protein>
<dbReference type="EMBL" id="JAEVFJ010000005">
    <property type="protein sequence ID" value="KAH8104747.1"/>
    <property type="molecule type" value="Genomic_DNA"/>
</dbReference>
<dbReference type="Gene3D" id="3.40.50.720">
    <property type="entry name" value="NAD(P)-binding Rossmann-like Domain"/>
    <property type="match status" value="1"/>
</dbReference>
<evidence type="ECO:0000256" key="2">
    <source>
        <dbReference type="ARBA" id="ARBA00023002"/>
    </source>
</evidence>
<keyword evidence="4" id="KW-1185">Reference proteome</keyword>
<dbReference type="PANTHER" id="PTHR48107">
    <property type="entry name" value="NADPH-DEPENDENT ALDEHYDE REDUCTASE-LIKE PROTEIN, CHLOROPLASTIC-RELATED"/>
    <property type="match status" value="1"/>
</dbReference>
<dbReference type="InterPro" id="IPR002347">
    <property type="entry name" value="SDR_fam"/>
</dbReference>
<proteinExistence type="inferred from homology"/>
<evidence type="ECO:0000313" key="4">
    <source>
        <dbReference type="Proteomes" id="UP000813824"/>
    </source>
</evidence>
<evidence type="ECO:0000313" key="3">
    <source>
        <dbReference type="EMBL" id="KAH8104747.1"/>
    </source>
</evidence>
<dbReference type="Proteomes" id="UP000813824">
    <property type="component" value="Unassembled WGS sequence"/>
</dbReference>
<dbReference type="AlphaFoldDB" id="A0A8K0XT41"/>
<dbReference type="PRINTS" id="PR00081">
    <property type="entry name" value="GDHRDH"/>
</dbReference>
<name>A0A8K0XT41_9AGAR</name>
<reference evidence="3" key="1">
    <citation type="journal article" date="2021" name="New Phytol.">
        <title>Evolutionary innovations through gain and loss of genes in the ectomycorrhizal Boletales.</title>
        <authorList>
            <person name="Wu G."/>
            <person name="Miyauchi S."/>
            <person name="Morin E."/>
            <person name="Kuo A."/>
            <person name="Drula E."/>
            <person name="Varga T."/>
            <person name="Kohler A."/>
            <person name="Feng B."/>
            <person name="Cao Y."/>
            <person name="Lipzen A."/>
            <person name="Daum C."/>
            <person name="Hundley H."/>
            <person name="Pangilinan J."/>
            <person name="Johnson J."/>
            <person name="Barry K."/>
            <person name="LaButti K."/>
            <person name="Ng V."/>
            <person name="Ahrendt S."/>
            <person name="Min B."/>
            <person name="Choi I.G."/>
            <person name="Park H."/>
            <person name="Plett J.M."/>
            <person name="Magnuson J."/>
            <person name="Spatafora J.W."/>
            <person name="Nagy L.G."/>
            <person name="Henrissat B."/>
            <person name="Grigoriev I.V."/>
            <person name="Yang Z.L."/>
            <person name="Xu J."/>
            <person name="Martin F.M."/>
        </authorList>
    </citation>
    <scope>NUCLEOTIDE SEQUENCE</scope>
    <source>
        <strain evidence="3">KKN 215</strain>
    </source>
</reference>
<comment type="caution">
    <text evidence="3">The sequence shown here is derived from an EMBL/GenBank/DDBJ whole genome shotgun (WGS) entry which is preliminary data.</text>
</comment>
<dbReference type="InterPro" id="IPR036291">
    <property type="entry name" value="NAD(P)-bd_dom_sf"/>
</dbReference>
<dbReference type="FunFam" id="3.40.50.720:FF:000084">
    <property type="entry name" value="Short-chain dehydrogenase reductase"/>
    <property type="match status" value="1"/>
</dbReference>
<dbReference type="PANTHER" id="PTHR48107:SF7">
    <property type="entry name" value="RE15974P"/>
    <property type="match status" value="1"/>
</dbReference>
<accession>A0A8K0XT41</accession>